<keyword evidence="3" id="KW-0285">Flavoprotein</keyword>
<organism evidence="11 12">
    <name type="scientific">Phytophthora fragariaefolia</name>
    <dbReference type="NCBI Taxonomy" id="1490495"/>
    <lineage>
        <taxon>Eukaryota</taxon>
        <taxon>Sar</taxon>
        <taxon>Stramenopiles</taxon>
        <taxon>Oomycota</taxon>
        <taxon>Peronosporomycetes</taxon>
        <taxon>Peronosporales</taxon>
        <taxon>Peronosporaceae</taxon>
        <taxon>Phytophthora</taxon>
    </lineage>
</organism>
<dbReference type="OrthoDB" id="1856718at2759"/>
<dbReference type="InterPro" id="IPR001433">
    <property type="entry name" value="OxRdtase_FAD/NAD-bd"/>
</dbReference>
<proteinExistence type="predicted"/>
<dbReference type="Gene3D" id="3.40.50.360">
    <property type="match status" value="1"/>
</dbReference>
<keyword evidence="5" id="KW-0274">FAD</keyword>
<dbReference type="InterPro" id="IPR001709">
    <property type="entry name" value="Flavoprot_Pyr_Nucl_cyt_Rdtase"/>
</dbReference>
<evidence type="ECO:0000256" key="4">
    <source>
        <dbReference type="ARBA" id="ARBA00022643"/>
    </source>
</evidence>
<dbReference type="GO" id="GO:0010181">
    <property type="term" value="F:FMN binding"/>
    <property type="evidence" value="ECO:0007669"/>
    <property type="project" value="InterPro"/>
</dbReference>
<dbReference type="InterPro" id="IPR008254">
    <property type="entry name" value="Flavodoxin/NO_synth"/>
</dbReference>
<feature type="region of interest" description="Disordered" evidence="9">
    <location>
        <begin position="314"/>
        <end position="333"/>
    </location>
</feature>
<dbReference type="Pfam" id="PF00667">
    <property type="entry name" value="FAD_binding_1"/>
    <property type="match status" value="1"/>
</dbReference>
<sequence>MGSGDGDNADTSAPRRRRFWRTHQVAASSITHLDVLYGSRTGTAKDLATDLANRASKRGVKVSLKEMNEFDPAHFDEDEKDSYYSPSRATVFVVSTHYAGPPPNAETFVEWLRAATDSRKGPSMDPISTAEAESTSQMTNVIPGPSTRSNRVSPTSSHTRTRSNFSHSLPTSRSTVPHSSNSGFNWRHLFWNKRKKSFARLQFAVFGVGNSTYLTYNAVGKLIDARLHGLGAKRLCPLGLGDVSNNINATFSKWEAQLLHQLAPHSTELADSAPAMTMTAKKIPPRPLVSAGSAAQLTIPRMFSGSAQSKQYHQQRRQSFLRRSSSAVNRSAGRQSASMREYYEATPVAPLTLTVLDLNGHPIRMRFRCRFLANERSEEARKASFLPVNCFNYAGLSGRQMSGNSPQSWFRLKTLTMVSHMGIEDCKRLALLRLSIEDSDINYEAAGSFGFFPPNAPEVVECVANLLGFDLNAYIEILVQCKDSDLSETLLDQAGEQLPFPRVCTVRTILRNFLELRMISREFVRLASGFATVPKEHELLETLSSTDGAAAFRRHFTQEKGGVLKLLELAPSLHIPFEVLINITPLIKPRFHFIATSPLLSAHEFDITVALGGQGDTDGLVESNWQYLFTQPASHQHLKDTNTFMPATPLLRGFFSDSGFSTPSDRSAPILMIAEGIGIVPFRALLQQRQLETDRYPTLSSRLSSRKASYQSQAKNLVFLGCSDQDSLLFEPELLTLKNKGVLELHIAFHNDASKPHELVQNLVDQHWQQIDTLMASSQESRLYVCGNAAMVREVHDLVTLRCEGSGNEWYQLATLGGRYAQSVIP</sequence>
<evidence type="ECO:0000256" key="2">
    <source>
        <dbReference type="ARBA" id="ARBA00001974"/>
    </source>
</evidence>
<protein>
    <recommendedName>
        <fullName evidence="8">NADPH--hemoprotein reductase</fullName>
        <ecNumber evidence="8">1.6.2.4</ecNumber>
    </recommendedName>
</protein>
<dbReference type="InterPro" id="IPR017938">
    <property type="entry name" value="Riboflavin_synthase-like_b-brl"/>
</dbReference>
<dbReference type="InterPro" id="IPR001094">
    <property type="entry name" value="Flavdoxin-like"/>
</dbReference>
<comment type="cofactor">
    <cofactor evidence="1">
        <name>FMN</name>
        <dbReference type="ChEBI" id="CHEBI:58210"/>
    </cofactor>
</comment>
<dbReference type="PRINTS" id="PR00369">
    <property type="entry name" value="FLAVODOXIN"/>
</dbReference>
<dbReference type="InterPro" id="IPR023173">
    <property type="entry name" value="NADPH_Cyt_P450_Rdtase_alpha"/>
</dbReference>
<feature type="domain" description="Flavodoxin-like" evidence="10">
    <location>
        <begin position="33"/>
        <end position="259"/>
    </location>
</feature>
<reference evidence="11" key="1">
    <citation type="submission" date="2023-04" db="EMBL/GenBank/DDBJ databases">
        <title>Phytophthora fragariaefolia NBRC 109709.</title>
        <authorList>
            <person name="Ichikawa N."/>
            <person name="Sato H."/>
            <person name="Tonouchi N."/>
        </authorList>
    </citation>
    <scope>NUCLEOTIDE SEQUENCE</scope>
    <source>
        <strain evidence="11">NBRC 109709</strain>
    </source>
</reference>
<gene>
    <name evidence="11" type="ORF">Pfra01_001297200</name>
</gene>
<feature type="region of interest" description="Disordered" evidence="9">
    <location>
        <begin position="118"/>
        <end position="180"/>
    </location>
</feature>
<evidence type="ECO:0000256" key="6">
    <source>
        <dbReference type="ARBA" id="ARBA00022857"/>
    </source>
</evidence>
<comment type="cofactor">
    <cofactor evidence="2">
        <name>FAD</name>
        <dbReference type="ChEBI" id="CHEBI:57692"/>
    </cofactor>
</comment>
<dbReference type="SUPFAM" id="SSF52343">
    <property type="entry name" value="Ferredoxin reductase-like, C-terminal NADP-linked domain"/>
    <property type="match status" value="1"/>
</dbReference>
<keyword evidence="12" id="KW-1185">Reference proteome</keyword>
<comment type="caution">
    <text evidence="11">The sequence shown here is derived from an EMBL/GenBank/DDBJ whole genome shotgun (WGS) entry which is preliminary data.</text>
</comment>
<accession>A0A9W6XKD3</accession>
<dbReference type="Pfam" id="PF00175">
    <property type="entry name" value="NAD_binding_1"/>
    <property type="match status" value="1"/>
</dbReference>
<dbReference type="EC" id="1.6.2.4" evidence="8"/>
<evidence type="ECO:0000259" key="10">
    <source>
        <dbReference type="PROSITE" id="PS50902"/>
    </source>
</evidence>
<dbReference type="GO" id="GO:0005829">
    <property type="term" value="C:cytosol"/>
    <property type="evidence" value="ECO:0007669"/>
    <property type="project" value="TreeGrafter"/>
</dbReference>
<dbReference type="PANTHER" id="PTHR19384:SF17">
    <property type="entry name" value="NADPH--CYTOCHROME P450 REDUCTASE"/>
    <property type="match status" value="1"/>
</dbReference>
<keyword evidence="4" id="KW-0288">FMN</keyword>
<dbReference type="Pfam" id="PF00258">
    <property type="entry name" value="Flavodoxin_1"/>
    <property type="match status" value="1"/>
</dbReference>
<evidence type="ECO:0000313" key="11">
    <source>
        <dbReference type="EMBL" id="GMF41245.1"/>
    </source>
</evidence>
<dbReference type="AlphaFoldDB" id="A0A9W6XKD3"/>
<dbReference type="PANTHER" id="PTHR19384">
    <property type="entry name" value="NITRIC OXIDE SYNTHASE-RELATED"/>
    <property type="match status" value="1"/>
</dbReference>
<evidence type="ECO:0000256" key="1">
    <source>
        <dbReference type="ARBA" id="ARBA00001917"/>
    </source>
</evidence>
<evidence type="ECO:0000256" key="5">
    <source>
        <dbReference type="ARBA" id="ARBA00022827"/>
    </source>
</evidence>
<dbReference type="InterPro" id="IPR003097">
    <property type="entry name" value="CysJ-like_FAD-binding"/>
</dbReference>
<evidence type="ECO:0000256" key="8">
    <source>
        <dbReference type="ARBA" id="ARBA00023797"/>
    </source>
</evidence>
<evidence type="ECO:0000256" key="7">
    <source>
        <dbReference type="ARBA" id="ARBA00023002"/>
    </source>
</evidence>
<keyword evidence="7" id="KW-0560">Oxidoreductase</keyword>
<dbReference type="Gene3D" id="2.40.30.10">
    <property type="entry name" value="Translation factors"/>
    <property type="match status" value="1"/>
</dbReference>
<evidence type="ECO:0000256" key="9">
    <source>
        <dbReference type="SAM" id="MobiDB-lite"/>
    </source>
</evidence>
<dbReference type="SUPFAM" id="SSF52218">
    <property type="entry name" value="Flavoproteins"/>
    <property type="match status" value="1"/>
</dbReference>
<dbReference type="PROSITE" id="PS50902">
    <property type="entry name" value="FLAVODOXIN_LIKE"/>
    <property type="match status" value="1"/>
</dbReference>
<dbReference type="PRINTS" id="PR00371">
    <property type="entry name" value="FPNCR"/>
</dbReference>
<evidence type="ECO:0000313" key="12">
    <source>
        <dbReference type="Proteomes" id="UP001165121"/>
    </source>
</evidence>
<dbReference type="EMBL" id="BSXT01001324">
    <property type="protein sequence ID" value="GMF41245.1"/>
    <property type="molecule type" value="Genomic_DNA"/>
</dbReference>
<dbReference type="GO" id="GO:0050660">
    <property type="term" value="F:flavin adenine dinucleotide binding"/>
    <property type="evidence" value="ECO:0007669"/>
    <property type="project" value="TreeGrafter"/>
</dbReference>
<keyword evidence="6" id="KW-0521">NADP</keyword>
<dbReference type="InterPro" id="IPR039261">
    <property type="entry name" value="FNR_nucleotide-bd"/>
</dbReference>
<feature type="compositionally biased region" description="Polar residues" evidence="9">
    <location>
        <begin position="131"/>
        <end position="180"/>
    </location>
</feature>
<dbReference type="Gene3D" id="1.20.990.10">
    <property type="entry name" value="NADPH-cytochrome p450 Reductase, Chain A, domain 3"/>
    <property type="match status" value="1"/>
</dbReference>
<evidence type="ECO:0000256" key="3">
    <source>
        <dbReference type="ARBA" id="ARBA00022630"/>
    </source>
</evidence>
<dbReference type="GO" id="GO:0003958">
    <property type="term" value="F:NADPH-hemoprotein reductase activity"/>
    <property type="evidence" value="ECO:0007669"/>
    <property type="project" value="UniProtKB-EC"/>
</dbReference>
<dbReference type="Gene3D" id="3.40.50.80">
    <property type="entry name" value="Nucleotide-binding domain of ferredoxin-NADP reductase (FNR) module"/>
    <property type="match status" value="1"/>
</dbReference>
<name>A0A9W6XKD3_9STRA</name>
<dbReference type="InterPro" id="IPR029039">
    <property type="entry name" value="Flavoprotein-like_sf"/>
</dbReference>
<dbReference type="SUPFAM" id="SSF63380">
    <property type="entry name" value="Riboflavin synthase domain-like"/>
    <property type="match status" value="1"/>
</dbReference>
<dbReference type="Proteomes" id="UP001165121">
    <property type="component" value="Unassembled WGS sequence"/>
</dbReference>